<dbReference type="InterPro" id="IPR013429">
    <property type="entry name" value="Regulatory_FmdB_Zinc_ribbon"/>
</dbReference>
<feature type="compositionally biased region" description="Low complexity" evidence="1">
    <location>
        <begin position="108"/>
        <end position="120"/>
    </location>
</feature>
<dbReference type="OrthoDB" id="9813321at2"/>
<accession>A0A084IMF1</accession>
<reference evidence="3 4" key="1">
    <citation type="submission" date="2013-03" db="EMBL/GenBank/DDBJ databases">
        <title>Salinisphaera hydrothermalis C41B8 Genome Sequencing.</title>
        <authorList>
            <person name="Li C."/>
            <person name="Lai Q."/>
            <person name="Shao Z."/>
        </authorList>
    </citation>
    <scope>NUCLEOTIDE SEQUENCE [LARGE SCALE GENOMIC DNA]</scope>
    <source>
        <strain evidence="3 4">C41B8</strain>
    </source>
</reference>
<gene>
    <name evidence="3" type="ORF">C41B8_07557</name>
</gene>
<dbReference type="RefSeq" id="WP_037336280.1">
    <property type="nucleotide sequence ID" value="NZ_APNK01000008.1"/>
</dbReference>
<dbReference type="STRING" id="1304275.C41B8_07557"/>
<keyword evidence="4" id="KW-1185">Reference proteome</keyword>
<feature type="domain" description="Putative regulatory protein FmdB zinc ribbon" evidence="2">
    <location>
        <begin position="1"/>
        <end position="42"/>
    </location>
</feature>
<dbReference type="PANTHER" id="PTHR34404">
    <property type="entry name" value="REGULATORY PROTEIN, FMDB FAMILY"/>
    <property type="match status" value="1"/>
</dbReference>
<dbReference type="AlphaFoldDB" id="A0A084IMF1"/>
<dbReference type="SMART" id="SM00834">
    <property type="entry name" value="CxxC_CXXC_SSSS"/>
    <property type="match status" value="1"/>
</dbReference>
<feature type="compositionally biased region" description="Basic and acidic residues" evidence="1">
    <location>
        <begin position="56"/>
        <end position="66"/>
    </location>
</feature>
<protein>
    <submittedName>
        <fullName evidence="3">Regulatory protein, FmdB family</fullName>
    </submittedName>
</protein>
<evidence type="ECO:0000256" key="1">
    <source>
        <dbReference type="SAM" id="MobiDB-lite"/>
    </source>
</evidence>
<comment type="caution">
    <text evidence="3">The sequence shown here is derived from an EMBL/GenBank/DDBJ whole genome shotgun (WGS) entry which is preliminary data.</text>
</comment>
<feature type="compositionally biased region" description="Low complexity" evidence="1">
    <location>
        <begin position="89"/>
        <end position="102"/>
    </location>
</feature>
<dbReference type="NCBIfam" id="TIGR02605">
    <property type="entry name" value="CxxC_CxxC_SSSS"/>
    <property type="match status" value="1"/>
</dbReference>
<proteinExistence type="predicted"/>
<organism evidence="3 4">
    <name type="scientific">Salinisphaera hydrothermalis (strain C41B8)</name>
    <dbReference type="NCBI Taxonomy" id="1304275"/>
    <lineage>
        <taxon>Bacteria</taxon>
        <taxon>Pseudomonadati</taxon>
        <taxon>Pseudomonadota</taxon>
        <taxon>Gammaproteobacteria</taxon>
        <taxon>Salinisphaerales</taxon>
        <taxon>Salinisphaeraceae</taxon>
        <taxon>Salinisphaera</taxon>
    </lineage>
</organism>
<dbReference type="eggNOG" id="COG2331">
    <property type="taxonomic scope" value="Bacteria"/>
</dbReference>
<evidence type="ECO:0000313" key="3">
    <source>
        <dbReference type="EMBL" id="KEZ77885.1"/>
    </source>
</evidence>
<feature type="region of interest" description="Disordered" evidence="1">
    <location>
        <begin position="56"/>
        <end position="120"/>
    </location>
</feature>
<dbReference type="Proteomes" id="UP000028302">
    <property type="component" value="Unassembled WGS sequence"/>
</dbReference>
<evidence type="ECO:0000313" key="4">
    <source>
        <dbReference type="Proteomes" id="UP000028302"/>
    </source>
</evidence>
<name>A0A084IMF1_SALHC</name>
<dbReference type="Pfam" id="PF09723">
    <property type="entry name" value="Zn_ribbon_8"/>
    <property type="match status" value="1"/>
</dbReference>
<dbReference type="PANTHER" id="PTHR34404:SF2">
    <property type="entry name" value="CONSERVED SERINE RICH PROTEIN"/>
    <property type="match status" value="1"/>
</dbReference>
<dbReference type="EMBL" id="APNK01000008">
    <property type="protein sequence ID" value="KEZ77885.1"/>
    <property type="molecule type" value="Genomic_DNA"/>
</dbReference>
<evidence type="ECO:0000259" key="2">
    <source>
        <dbReference type="SMART" id="SM00834"/>
    </source>
</evidence>
<sequence>MPIYEYVCTNCGEPLEKLQKLSDAPLTECPACGQATLKRKVSAAGFRLAGGGWYETDFKSDNRRNLTGDGNAPKAASSNGDASGGGSSGSESKSSDTASKPSGESKSAKPAQKSSSASSD</sequence>